<keyword evidence="1 5" id="KW-0597">Phosphoprotein</keyword>
<dbReference type="PROSITE" id="PS00622">
    <property type="entry name" value="HTH_LUXR_1"/>
    <property type="match status" value="1"/>
</dbReference>
<sequence>MSEKITVLLAEDHALVRAGFKSILENDSDFEVVAEAEDGLECLELIRAKSPNVVLLDLSMPKLSGLNAITHIQKRYSETKVIVLTAAETLNVWREVLDMGIDGLAMKSVSPDELVAGIKKVMAGETFIHSEIKPILDAESDLNSKRLSVREKQVVKLVAEGYKTKEIAEMLDISDRTVSKHRENLMTKMGITSTAELTNYANESGLTKVGLEEIE</sequence>
<evidence type="ECO:0000256" key="3">
    <source>
        <dbReference type="ARBA" id="ARBA00023125"/>
    </source>
</evidence>
<evidence type="ECO:0000256" key="4">
    <source>
        <dbReference type="ARBA" id="ARBA00023163"/>
    </source>
</evidence>
<evidence type="ECO:0000259" key="6">
    <source>
        <dbReference type="PROSITE" id="PS50043"/>
    </source>
</evidence>
<dbReference type="Pfam" id="PF00196">
    <property type="entry name" value="GerE"/>
    <property type="match status" value="1"/>
</dbReference>
<dbReference type="InterPro" id="IPR016032">
    <property type="entry name" value="Sig_transdc_resp-reg_C-effctor"/>
</dbReference>
<organism evidence="8 9">
    <name type="scientific">Thiomicrorhabdus sediminis</name>
    <dbReference type="NCBI Taxonomy" id="2580412"/>
    <lineage>
        <taxon>Bacteria</taxon>
        <taxon>Pseudomonadati</taxon>
        <taxon>Pseudomonadota</taxon>
        <taxon>Gammaproteobacteria</taxon>
        <taxon>Thiotrichales</taxon>
        <taxon>Piscirickettsiaceae</taxon>
        <taxon>Thiomicrorhabdus</taxon>
    </lineage>
</organism>
<dbReference type="PANTHER" id="PTHR43214">
    <property type="entry name" value="TWO-COMPONENT RESPONSE REGULATOR"/>
    <property type="match status" value="1"/>
</dbReference>
<protein>
    <submittedName>
        <fullName evidence="8">Response regulator transcription factor</fullName>
    </submittedName>
</protein>
<dbReference type="KEGG" id="thig:FE785_04735"/>
<gene>
    <name evidence="8" type="ORF">FE785_04735</name>
</gene>
<evidence type="ECO:0000256" key="5">
    <source>
        <dbReference type="PROSITE-ProRule" id="PRU00169"/>
    </source>
</evidence>
<feature type="domain" description="Response regulatory" evidence="7">
    <location>
        <begin position="6"/>
        <end position="122"/>
    </location>
</feature>
<dbReference type="InterPro" id="IPR000792">
    <property type="entry name" value="Tscrpt_reg_LuxR_C"/>
</dbReference>
<dbReference type="RefSeq" id="WP_138564663.1">
    <property type="nucleotide sequence ID" value="NZ_CP040602.1"/>
</dbReference>
<feature type="domain" description="HTH luxR-type" evidence="6">
    <location>
        <begin position="140"/>
        <end position="205"/>
    </location>
</feature>
<dbReference type="Pfam" id="PF00072">
    <property type="entry name" value="Response_reg"/>
    <property type="match status" value="1"/>
</dbReference>
<feature type="modified residue" description="4-aspartylphosphate" evidence="5">
    <location>
        <position position="57"/>
    </location>
</feature>
<dbReference type="PRINTS" id="PR00038">
    <property type="entry name" value="HTHLUXR"/>
</dbReference>
<dbReference type="Proteomes" id="UP000304864">
    <property type="component" value="Chromosome"/>
</dbReference>
<dbReference type="CDD" id="cd06170">
    <property type="entry name" value="LuxR_C_like"/>
    <property type="match status" value="1"/>
</dbReference>
<dbReference type="SMART" id="SM00448">
    <property type="entry name" value="REC"/>
    <property type="match status" value="1"/>
</dbReference>
<proteinExistence type="predicted"/>
<dbReference type="GO" id="GO:0006355">
    <property type="term" value="P:regulation of DNA-templated transcription"/>
    <property type="evidence" value="ECO:0007669"/>
    <property type="project" value="InterPro"/>
</dbReference>
<accession>A0A4P9K6N2</accession>
<keyword evidence="2" id="KW-0805">Transcription regulation</keyword>
<evidence type="ECO:0000313" key="9">
    <source>
        <dbReference type="Proteomes" id="UP000304864"/>
    </source>
</evidence>
<dbReference type="SMART" id="SM00421">
    <property type="entry name" value="HTH_LUXR"/>
    <property type="match status" value="1"/>
</dbReference>
<dbReference type="SUPFAM" id="SSF46894">
    <property type="entry name" value="C-terminal effector domain of the bipartite response regulators"/>
    <property type="match status" value="1"/>
</dbReference>
<dbReference type="OrthoDB" id="9796655at2"/>
<dbReference type="SUPFAM" id="SSF52172">
    <property type="entry name" value="CheY-like"/>
    <property type="match status" value="1"/>
</dbReference>
<dbReference type="EMBL" id="CP040602">
    <property type="protein sequence ID" value="QCU89986.1"/>
    <property type="molecule type" value="Genomic_DNA"/>
</dbReference>
<keyword evidence="9" id="KW-1185">Reference proteome</keyword>
<dbReference type="PROSITE" id="PS50043">
    <property type="entry name" value="HTH_LUXR_2"/>
    <property type="match status" value="1"/>
</dbReference>
<dbReference type="CDD" id="cd17535">
    <property type="entry name" value="REC_NarL-like"/>
    <property type="match status" value="1"/>
</dbReference>
<evidence type="ECO:0000256" key="2">
    <source>
        <dbReference type="ARBA" id="ARBA00023015"/>
    </source>
</evidence>
<dbReference type="PANTHER" id="PTHR43214:SF41">
    <property type="entry name" value="NITRATE_NITRITE RESPONSE REGULATOR PROTEIN NARP"/>
    <property type="match status" value="1"/>
</dbReference>
<dbReference type="Gene3D" id="3.40.50.2300">
    <property type="match status" value="1"/>
</dbReference>
<name>A0A4P9K6N2_9GAMM</name>
<dbReference type="PROSITE" id="PS50110">
    <property type="entry name" value="RESPONSE_REGULATORY"/>
    <property type="match status" value="1"/>
</dbReference>
<keyword evidence="3" id="KW-0238">DNA-binding</keyword>
<dbReference type="GO" id="GO:0000160">
    <property type="term" value="P:phosphorelay signal transduction system"/>
    <property type="evidence" value="ECO:0007669"/>
    <property type="project" value="InterPro"/>
</dbReference>
<evidence type="ECO:0000256" key="1">
    <source>
        <dbReference type="ARBA" id="ARBA00022553"/>
    </source>
</evidence>
<dbReference type="InterPro" id="IPR058245">
    <property type="entry name" value="NreC/VraR/RcsB-like_REC"/>
</dbReference>
<evidence type="ECO:0000313" key="8">
    <source>
        <dbReference type="EMBL" id="QCU89986.1"/>
    </source>
</evidence>
<dbReference type="GO" id="GO:0003677">
    <property type="term" value="F:DNA binding"/>
    <property type="evidence" value="ECO:0007669"/>
    <property type="project" value="UniProtKB-KW"/>
</dbReference>
<evidence type="ECO:0000259" key="7">
    <source>
        <dbReference type="PROSITE" id="PS50110"/>
    </source>
</evidence>
<dbReference type="InterPro" id="IPR039420">
    <property type="entry name" value="WalR-like"/>
</dbReference>
<dbReference type="InterPro" id="IPR001789">
    <property type="entry name" value="Sig_transdc_resp-reg_receiver"/>
</dbReference>
<dbReference type="AlphaFoldDB" id="A0A4P9K6N2"/>
<keyword evidence="4" id="KW-0804">Transcription</keyword>
<dbReference type="InterPro" id="IPR011006">
    <property type="entry name" value="CheY-like_superfamily"/>
</dbReference>
<reference evidence="8 9" key="1">
    <citation type="submission" date="2019-05" db="EMBL/GenBank/DDBJ databases">
        <title>Thiomicrorhabdus sediminis sp. nov, a novel sulfur-oxidizing bacterium isolated from coastal sediment.</title>
        <authorList>
            <person name="Liu X."/>
        </authorList>
    </citation>
    <scope>NUCLEOTIDE SEQUENCE [LARGE SCALE GENOMIC DNA]</scope>
    <source>
        <strain evidence="8 9">G1</strain>
    </source>
</reference>